<accession>A0ACC3DSF9</accession>
<comment type="caution">
    <text evidence="1">The sequence shown here is derived from an EMBL/GenBank/DDBJ whole genome shotgun (WGS) entry which is preliminary data.</text>
</comment>
<dbReference type="Proteomes" id="UP001186974">
    <property type="component" value="Unassembled WGS sequence"/>
</dbReference>
<protein>
    <submittedName>
        <fullName evidence="1">Uncharacterized protein</fullName>
    </submittedName>
</protein>
<gene>
    <name evidence="1" type="ORF">LTS18_004502</name>
</gene>
<proteinExistence type="predicted"/>
<evidence type="ECO:0000313" key="2">
    <source>
        <dbReference type="Proteomes" id="UP001186974"/>
    </source>
</evidence>
<keyword evidence="2" id="KW-1185">Reference proteome</keyword>
<sequence length="548" mass="60326">MHVFNKFQRSNSYTKEEEEEFLTIRGEHQEPVYGPINIKPVTSTNDEDTHARATVPRSPIVSVPRLMVKSPQQSETKAPLLDATGIIDYLPAQPTGDALHAQLVPSPSLAAILTPQWEEVQFSLNKGVGVSVARDSITPDSELLSPKSGPRLGGPIVACGTKSVSTPDSTSSEDDTAPCRWDTSTPSKFRHDLLPTDFSLAPRDEDEDGHENEHGNERAYQDEDATSPPSTPLPHPRQNLPPDNISSLPPRPPHPLLIAHLTHRTATLTARILLARARSNISSPYTLSLQYASDAKRVALRTGDNLLIARAAFWVGRALFAGQRYEDAATRFGEAGKVLERSGYGLMGDGGKAEEVDEVGEEVREWFERARRGREGEEVLRVVEGWRCFGRVSDLDRRKDTVGRKVMEGRAVRSLADMLRDAAEHTDEEVISHRAVKMQEEVEAEAEAETEAEENATPALLPHEKLNITHDARPSKRRSLMGSMKQLELVKKHRPVSWPPPCTPLAQTALSIEVGVELKPPTVRQPGFSALSLTDTVHSISKTEGKGS</sequence>
<organism evidence="1 2">
    <name type="scientific">Coniosporium uncinatum</name>
    <dbReference type="NCBI Taxonomy" id="93489"/>
    <lineage>
        <taxon>Eukaryota</taxon>
        <taxon>Fungi</taxon>
        <taxon>Dikarya</taxon>
        <taxon>Ascomycota</taxon>
        <taxon>Pezizomycotina</taxon>
        <taxon>Dothideomycetes</taxon>
        <taxon>Dothideomycetes incertae sedis</taxon>
        <taxon>Coniosporium</taxon>
    </lineage>
</organism>
<evidence type="ECO:0000313" key="1">
    <source>
        <dbReference type="EMBL" id="KAK3079579.1"/>
    </source>
</evidence>
<reference evidence="1" key="1">
    <citation type="submission" date="2024-09" db="EMBL/GenBank/DDBJ databases">
        <title>Black Yeasts Isolated from many extreme environments.</title>
        <authorList>
            <person name="Coleine C."/>
            <person name="Stajich J.E."/>
            <person name="Selbmann L."/>
        </authorList>
    </citation>
    <scope>NUCLEOTIDE SEQUENCE</scope>
    <source>
        <strain evidence="1">CCFEE 5737</strain>
    </source>
</reference>
<dbReference type="EMBL" id="JAWDJW010001051">
    <property type="protein sequence ID" value="KAK3079579.1"/>
    <property type="molecule type" value="Genomic_DNA"/>
</dbReference>
<name>A0ACC3DSF9_9PEZI</name>